<comment type="cofactor">
    <cofactor evidence="1 6">
        <name>pyruvate</name>
        <dbReference type="ChEBI" id="CHEBI:15361"/>
    </cofactor>
</comment>
<dbReference type="GO" id="GO:0004398">
    <property type="term" value="F:histidine decarboxylase activity"/>
    <property type="evidence" value="ECO:0007669"/>
    <property type="project" value="UniProtKB-UniRule"/>
</dbReference>
<dbReference type="GeneID" id="78455267"/>
<dbReference type="Gene3D" id="4.10.510.10">
    <property type="entry name" value="Pyruvoyl-Dependent Histidine Decarboxylas, subunit A"/>
    <property type="match status" value="1"/>
</dbReference>
<feature type="modified residue" description="Pyruvic acid (Ser)" evidence="10">
    <location>
        <position position="82"/>
    </location>
</feature>
<dbReference type="Pfam" id="PF02329">
    <property type="entry name" value="HDC"/>
    <property type="match status" value="1"/>
</dbReference>
<organism evidence="12 13">
    <name type="scientific">Fusobacterium ulcerans</name>
    <dbReference type="NCBI Taxonomy" id="861"/>
    <lineage>
        <taxon>Bacteria</taxon>
        <taxon>Fusobacteriati</taxon>
        <taxon>Fusobacteriota</taxon>
        <taxon>Fusobacteriia</taxon>
        <taxon>Fusobacteriales</taxon>
        <taxon>Fusobacteriaceae</taxon>
        <taxon>Fusobacterium</taxon>
    </lineage>
</organism>
<gene>
    <name evidence="12" type="primary">hdc</name>
    <name evidence="12" type="ORF">NCTC12112_00680</name>
</gene>
<keyword evidence="3 6" id="KW-0456">Lyase</keyword>
<feature type="active site" description="Proton donor" evidence="7">
    <location>
        <position position="199"/>
    </location>
</feature>
<dbReference type="EMBL" id="LS483487">
    <property type="protein sequence ID" value="SQJ00376.1"/>
    <property type="molecule type" value="Genomic_DNA"/>
</dbReference>
<evidence type="ECO:0000256" key="7">
    <source>
        <dbReference type="PIRSR" id="PIRSR001341-1"/>
    </source>
</evidence>
<protein>
    <recommendedName>
        <fullName evidence="6">Histidine decarboxylase proenzyme</fullName>
    </recommendedName>
</protein>
<feature type="binding site" evidence="8">
    <location>
        <position position="81"/>
    </location>
    <ligand>
        <name>substrate</name>
    </ligand>
</feature>
<evidence type="ECO:0000313" key="13">
    <source>
        <dbReference type="Proteomes" id="UP000249008"/>
    </source>
</evidence>
<keyword evidence="4 6" id="KW-0670">Pyruvate</keyword>
<dbReference type="InterPro" id="IPR016104">
    <property type="entry name" value="Pyr-dep_his/arg-deCO2ase"/>
</dbReference>
<evidence type="ECO:0000256" key="1">
    <source>
        <dbReference type="ARBA" id="ARBA00001928"/>
    </source>
</evidence>
<keyword evidence="2 6" id="KW-0210">Decarboxylase</keyword>
<evidence type="ECO:0000256" key="2">
    <source>
        <dbReference type="ARBA" id="ARBA00022793"/>
    </source>
</evidence>
<proteinExistence type="predicted"/>
<feature type="chain" id="PRO_5044050771" description="Histidine decarboxylase beta chain" evidence="11">
    <location>
        <begin position="1"/>
        <end position="81"/>
    </location>
</feature>
<evidence type="ECO:0000256" key="10">
    <source>
        <dbReference type="PIRSR" id="PIRSR001341-4"/>
    </source>
</evidence>
<evidence type="ECO:0000256" key="11">
    <source>
        <dbReference type="PIRSR" id="PIRSR001341-5"/>
    </source>
</evidence>
<comment type="catalytic activity">
    <reaction evidence="5">
        <text>L-histidine + H(+) = histamine + CO2</text>
        <dbReference type="Rhea" id="RHEA:20840"/>
        <dbReference type="ChEBI" id="CHEBI:15378"/>
        <dbReference type="ChEBI" id="CHEBI:16526"/>
        <dbReference type="ChEBI" id="CHEBI:57595"/>
        <dbReference type="ChEBI" id="CHEBI:58432"/>
        <dbReference type="EC" id="4.1.1.22"/>
    </reaction>
</comment>
<dbReference type="SFLD" id="SFLDG01171">
    <property type="entry name" value="Pyruvoyl-dependent_histidine_d"/>
    <property type="match status" value="1"/>
</dbReference>
<sequence>MEKESKVRAPRIDKTAISPYENYCDGYGAPGAQGNGYVSVLKVSVGTVEKTDDFLLDGIVSYDRAEINDAYVGQINMLTASSFCGIAGQVWGHDLAAHDDVAANKIKPVLEATQFDGSKLPVYDAKPLLEAGIELFGVEKERRFTLVPGAHTICANKGVTAYRPKEDRPLKEGEAYGVWCFIALSLSADRDNCADLFIEDAGLWTKNDNAEELKEFLEEHRKSVVWSVVSCGQDSDVLFERSYVGFAYTIMKPGEIGTSLTCAPYVSLARNAVPTNGFNSLNGMTLTEWLKDMKFDSLVEKRKKSCCNK</sequence>
<dbReference type="SUPFAM" id="SSF56271">
    <property type="entry name" value="Pyruvoyl-dependent histidine and arginine decarboxylases"/>
    <property type="match status" value="1"/>
</dbReference>
<dbReference type="SFLD" id="SFLDF00466">
    <property type="entry name" value="Pyruvoyl-dependent_histidine_d"/>
    <property type="match status" value="1"/>
</dbReference>
<dbReference type="RefSeq" id="WP_005976159.1">
    <property type="nucleotide sequence ID" value="NZ_CABKNW010000001.1"/>
</dbReference>
<dbReference type="InterPro" id="IPR016106">
    <property type="entry name" value="Pyr-dep_his-deCO2ase_N"/>
</dbReference>
<name>A0AAX2J9B2_9FUSO</name>
<evidence type="ECO:0000256" key="6">
    <source>
        <dbReference type="PIRNR" id="PIRNR001341"/>
    </source>
</evidence>
<evidence type="ECO:0000256" key="9">
    <source>
        <dbReference type="PIRSR" id="PIRSR001341-3"/>
    </source>
</evidence>
<reference evidence="12 13" key="1">
    <citation type="submission" date="2018-06" db="EMBL/GenBank/DDBJ databases">
        <authorList>
            <consortium name="Pathogen Informatics"/>
            <person name="Doyle S."/>
        </authorList>
    </citation>
    <scope>NUCLEOTIDE SEQUENCE [LARGE SCALE GENOMIC DNA]</scope>
    <source>
        <strain evidence="12 13">NCTC12112</strain>
    </source>
</reference>
<evidence type="ECO:0000256" key="3">
    <source>
        <dbReference type="ARBA" id="ARBA00023239"/>
    </source>
</evidence>
<evidence type="ECO:0000256" key="5">
    <source>
        <dbReference type="ARBA" id="ARBA00047889"/>
    </source>
</evidence>
<comment type="subunit">
    <text evidence="6">The proenzyme is a hexamer of identical pi chains; each pi chain monomer is cleaved to form a small (or beta) chain and a large (or alpha) chain by non-hydrolytic self-catalysis.</text>
</comment>
<dbReference type="AlphaFoldDB" id="A0AAX2J9B2"/>
<dbReference type="Gene3D" id="3.50.20.10">
    <property type="entry name" value="Pyruvoyl-Dependent Histidine Decarboxylase, subunit B"/>
    <property type="match status" value="1"/>
</dbReference>
<evidence type="ECO:0000313" key="12">
    <source>
        <dbReference type="EMBL" id="SQJ00376.1"/>
    </source>
</evidence>
<dbReference type="GO" id="GO:0006547">
    <property type="term" value="P:L-histidine metabolic process"/>
    <property type="evidence" value="ECO:0007669"/>
    <property type="project" value="UniProtKB-UniRule"/>
</dbReference>
<dbReference type="InterPro" id="IPR003427">
    <property type="entry name" value="His_de-COase_proenz"/>
</dbReference>
<evidence type="ECO:0000256" key="4">
    <source>
        <dbReference type="ARBA" id="ARBA00023317"/>
    </source>
</evidence>
<dbReference type="SFLD" id="SFLDS00055">
    <property type="entry name" value="Pyruvoyl-Dependent_Histidine/A"/>
    <property type="match status" value="1"/>
</dbReference>
<dbReference type="InterPro" id="IPR016105">
    <property type="entry name" value="Pyr-dep_his/arg-deCO2ase_sand"/>
</dbReference>
<dbReference type="Proteomes" id="UP000249008">
    <property type="component" value="Chromosome 1"/>
</dbReference>
<keyword evidence="6" id="KW-0865">Zymogen</keyword>
<evidence type="ECO:0000256" key="8">
    <source>
        <dbReference type="PIRSR" id="PIRSR001341-2"/>
    </source>
</evidence>
<feature type="chain" id="PRO_5044050770" description="Histidine decarboxylase alpha chain" evidence="11">
    <location>
        <begin position="82"/>
        <end position="309"/>
    </location>
</feature>
<dbReference type="PIRSF" id="PIRSF001341">
    <property type="entry name" value="His_decarboxylas"/>
    <property type="match status" value="1"/>
</dbReference>
<dbReference type="KEGG" id="ful:C4N20_10620"/>
<dbReference type="NCBIfam" id="TIGR00541">
    <property type="entry name" value="hisDCase_pyru"/>
    <property type="match status" value="1"/>
</dbReference>
<feature type="site" description="Cleavage (non-hydrolytic)" evidence="9">
    <location>
        <begin position="81"/>
        <end position="82"/>
    </location>
</feature>
<feature type="binding site" evidence="8">
    <location>
        <position position="63"/>
    </location>
    <ligand>
        <name>substrate</name>
    </ligand>
</feature>
<accession>A0AAX2J9B2</accession>